<dbReference type="GO" id="GO:0005524">
    <property type="term" value="F:ATP binding"/>
    <property type="evidence" value="ECO:0007669"/>
    <property type="project" value="UniProtKB-KW"/>
</dbReference>
<dbReference type="Pfam" id="PF00689">
    <property type="entry name" value="Cation_ATPase_C"/>
    <property type="match status" value="1"/>
</dbReference>
<feature type="transmembrane region" description="Helical" evidence="9">
    <location>
        <begin position="71"/>
        <end position="89"/>
    </location>
</feature>
<evidence type="ECO:0000256" key="8">
    <source>
        <dbReference type="ARBA" id="ARBA00023136"/>
    </source>
</evidence>
<sequence length="1057" mass="115606">MLFKGKRSSKNARVVKPYHCMDIDQTLQDLDVGLGTGLPTSEAERRLTVYGANEMRGGGRPSAFKILFRQLANLMVIILFAAIVVAFVTKDWIEAGVLIGVIGFNTAVGFFQEFKAEKTMDSLRKMSSPTSRVLRSGQLAVIPTIDLVPGDVLYLESGDVVGADCRLLEVFNFDTDEALLTGEALPISKQTEPFEDAEMPLGDRINLAFASTTVTKGRAKGIVYATGMSSEVGKIAKKLMESDKSKKTPMQKSLDKMAWILLAIAIVSVLIVFGVNKFKISTEVLLYAIGLAIATIPEGLVAVVTLIMSLSVHTLAKKRALVRQLVALESLGSITNICSDKTGTLTQARMVMVRAWLPEEGFFNVSGLGLEPVGEVTKKVKLPPIPCPTNAVVNFSSASLEDTKEATRSIEKMPLNASSDNDISGEKTVTVDAANMSSSFRRLAEAAALCNMSEIKHNAETGEWVGIGDPTEIALQVFASKLSMGKPQLTAKDNGEWTVLCEYPFDSSIKRMSVVVRNSKTNEHLLLLKGATERVVSCCIARQDGKTSGQVTEIVPEDLQASLDPHIEEMARDGLRVLSLAYRHLTPNEQMADMSKAEREDVEVDMRFLGLVGIYDPPRPESHPSVMECYRAGIHVTMLTGDHPETAAAIARQVGILQTDDDDDNDGMFNGNEKKAEHQIVQLGPMVMTAREFDRLSDEEVDALPQLPSVIARCSPDTKVKMIQAMHRRNGIVAMTGDGVNDSPSLKFADVGIAMGLSGSDVAKQASEIILTDDNFATIVRAIREGRRVFSNIQRSCCVLISGNVAELVCLLLGLAFRDKLGETVFPLSPVAILVNNLLTGTPPAMALGVEKTWSTIMDEPPRAANSGLFTWEVRGDMAFYGFTIGLLSISNFWLVVNGFGDGDMAQHCNEGYSEECDLVYRARGTVFATLTLGILLQAYNCRRLRGPMWNLRMLKRFLENKFLFGGVVSGTILCILCLYIPGLNTKVLKLSGISWEWGIVLITLLVFLILSEIYKFAKRKLLKPMVSATIEQERLQRIWTENTLASTGAGLEKHKF</sequence>
<gene>
    <name evidence="11" type="ORF">LPJ64_003753</name>
</gene>
<dbReference type="Gene3D" id="1.20.1110.10">
    <property type="entry name" value="Calcium-transporting ATPase, transmembrane domain"/>
    <property type="match status" value="1"/>
</dbReference>
<organism evidence="11 12">
    <name type="scientific">Coemansia asiatica</name>
    <dbReference type="NCBI Taxonomy" id="1052880"/>
    <lineage>
        <taxon>Eukaryota</taxon>
        <taxon>Fungi</taxon>
        <taxon>Fungi incertae sedis</taxon>
        <taxon>Zoopagomycota</taxon>
        <taxon>Kickxellomycotina</taxon>
        <taxon>Kickxellomycetes</taxon>
        <taxon>Kickxellales</taxon>
        <taxon>Kickxellaceae</taxon>
        <taxon>Coemansia</taxon>
    </lineage>
</organism>
<dbReference type="SUPFAM" id="SSF81653">
    <property type="entry name" value="Calcium ATPase, transduction domain A"/>
    <property type="match status" value="1"/>
</dbReference>
<evidence type="ECO:0000256" key="2">
    <source>
        <dbReference type="ARBA" id="ARBA00022475"/>
    </source>
</evidence>
<dbReference type="InterPro" id="IPR023214">
    <property type="entry name" value="HAD_sf"/>
</dbReference>
<keyword evidence="5" id="KW-0067">ATP-binding</keyword>
<evidence type="ECO:0000259" key="10">
    <source>
        <dbReference type="SMART" id="SM00831"/>
    </source>
</evidence>
<dbReference type="AlphaFoldDB" id="A0A9W7XJN6"/>
<protein>
    <recommendedName>
        <fullName evidence="10">Cation-transporting P-type ATPase N-terminal domain-containing protein</fullName>
    </recommendedName>
</protein>
<dbReference type="FunFam" id="3.40.50.1000:FF:000001">
    <property type="entry name" value="Phospholipid-transporting ATPase IC"/>
    <property type="match status" value="1"/>
</dbReference>
<feature type="transmembrane region" description="Helical" evidence="9">
    <location>
        <begin position="284"/>
        <end position="310"/>
    </location>
</feature>
<reference evidence="11" key="1">
    <citation type="submission" date="2022-07" db="EMBL/GenBank/DDBJ databases">
        <title>Phylogenomic reconstructions and comparative analyses of Kickxellomycotina fungi.</title>
        <authorList>
            <person name="Reynolds N.K."/>
            <person name="Stajich J.E."/>
            <person name="Barry K."/>
            <person name="Grigoriev I.V."/>
            <person name="Crous P."/>
            <person name="Smith M.E."/>
        </authorList>
    </citation>
    <scope>NUCLEOTIDE SEQUENCE</scope>
    <source>
        <strain evidence="11">NBRC 105413</strain>
    </source>
</reference>
<keyword evidence="3 9" id="KW-0812">Transmembrane</keyword>
<evidence type="ECO:0000313" key="11">
    <source>
        <dbReference type="EMBL" id="KAJ1644586.1"/>
    </source>
</evidence>
<comment type="subcellular location">
    <subcellularLocation>
        <location evidence="1">Cell membrane</location>
        <topology evidence="1">Multi-pass membrane protein</topology>
    </subcellularLocation>
</comment>
<dbReference type="Gene3D" id="3.40.1110.10">
    <property type="entry name" value="Calcium-transporting ATPase, cytoplasmic domain N"/>
    <property type="match status" value="1"/>
</dbReference>
<dbReference type="Gene3D" id="2.70.150.10">
    <property type="entry name" value="Calcium-transporting ATPase, cytoplasmic transduction domain A"/>
    <property type="match status" value="1"/>
</dbReference>
<dbReference type="Pfam" id="PF00122">
    <property type="entry name" value="E1-E2_ATPase"/>
    <property type="match status" value="1"/>
</dbReference>
<evidence type="ECO:0000313" key="12">
    <source>
        <dbReference type="Proteomes" id="UP001145021"/>
    </source>
</evidence>
<evidence type="ECO:0000256" key="7">
    <source>
        <dbReference type="ARBA" id="ARBA00022989"/>
    </source>
</evidence>
<evidence type="ECO:0000256" key="4">
    <source>
        <dbReference type="ARBA" id="ARBA00022741"/>
    </source>
</evidence>
<proteinExistence type="predicted"/>
<dbReference type="PRINTS" id="PR00119">
    <property type="entry name" value="CATATPASE"/>
</dbReference>
<keyword evidence="12" id="KW-1185">Reference proteome</keyword>
<dbReference type="InterPro" id="IPR036412">
    <property type="entry name" value="HAD-like_sf"/>
</dbReference>
<keyword evidence="8 9" id="KW-0472">Membrane</keyword>
<dbReference type="SFLD" id="SFLDG00002">
    <property type="entry name" value="C1.7:_P-type_atpase_like"/>
    <property type="match status" value="1"/>
</dbReference>
<feature type="transmembrane region" description="Helical" evidence="9">
    <location>
        <begin position="95"/>
        <end position="114"/>
    </location>
</feature>
<keyword evidence="6" id="KW-1278">Translocase</keyword>
<feature type="transmembrane region" description="Helical" evidence="9">
    <location>
        <begin position="257"/>
        <end position="278"/>
    </location>
</feature>
<feature type="transmembrane region" description="Helical" evidence="9">
    <location>
        <begin position="879"/>
        <end position="901"/>
    </location>
</feature>
<dbReference type="InterPro" id="IPR059000">
    <property type="entry name" value="ATPase_P-type_domA"/>
</dbReference>
<feature type="transmembrane region" description="Helical" evidence="9">
    <location>
        <begin position="994"/>
        <end position="1015"/>
    </location>
</feature>
<name>A0A9W7XJN6_9FUNG</name>
<accession>A0A9W7XJN6</accession>
<evidence type="ECO:0000256" key="1">
    <source>
        <dbReference type="ARBA" id="ARBA00004651"/>
    </source>
</evidence>
<dbReference type="InterPro" id="IPR023299">
    <property type="entry name" value="ATPase_P-typ_cyto_dom_N"/>
</dbReference>
<keyword evidence="7 9" id="KW-1133">Transmembrane helix</keyword>
<dbReference type="Pfam" id="PF00690">
    <property type="entry name" value="Cation_ATPase_N"/>
    <property type="match status" value="1"/>
</dbReference>
<dbReference type="SUPFAM" id="SSF56784">
    <property type="entry name" value="HAD-like"/>
    <property type="match status" value="1"/>
</dbReference>
<dbReference type="Pfam" id="PF13246">
    <property type="entry name" value="Cation_ATPase"/>
    <property type="match status" value="1"/>
</dbReference>
<dbReference type="SFLD" id="SFLDS00003">
    <property type="entry name" value="Haloacid_Dehalogenase"/>
    <property type="match status" value="1"/>
</dbReference>
<evidence type="ECO:0000256" key="5">
    <source>
        <dbReference type="ARBA" id="ARBA00022840"/>
    </source>
</evidence>
<dbReference type="FunFam" id="3.40.50.1000:FF:000047">
    <property type="entry name" value="Sodium P-type ATPase"/>
    <property type="match status" value="1"/>
</dbReference>
<dbReference type="PANTHER" id="PTHR43294:SF21">
    <property type="entry name" value="CATION TRANSPORTING ATPASE"/>
    <property type="match status" value="1"/>
</dbReference>
<dbReference type="PANTHER" id="PTHR43294">
    <property type="entry name" value="SODIUM/POTASSIUM-TRANSPORTING ATPASE SUBUNIT ALPHA"/>
    <property type="match status" value="1"/>
</dbReference>
<dbReference type="InterPro" id="IPR023298">
    <property type="entry name" value="ATPase_P-typ_TM_dom_sf"/>
</dbReference>
<dbReference type="PROSITE" id="PS00154">
    <property type="entry name" value="ATPASE_E1_E2"/>
    <property type="match status" value="1"/>
</dbReference>
<dbReference type="NCBIfam" id="TIGR01494">
    <property type="entry name" value="ATPase_P-type"/>
    <property type="match status" value="2"/>
</dbReference>
<evidence type="ECO:0000256" key="9">
    <source>
        <dbReference type="SAM" id="Phobius"/>
    </source>
</evidence>
<dbReference type="InterPro" id="IPR004014">
    <property type="entry name" value="ATPase_P-typ_cation-transptr_N"/>
</dbReference>
<dbReference type="InterPro" id="IPR006068">
    <property type="entry name" value="ATPase_P-typ_cation-transptr_C"/>
</dbReference>
<feature type="domain" description="Cation-transporting P-type ATPase N-terminal" evidence="10">
    <location>
        <begin position="17"/>
        <end position="91"/>
    </location>
</feature>
<dbReference type="EMBL" id="JANBOH010000155">
    <property type="protein sequence ID" value="KAJ1644586.1"/>
    <property type="molecule type" value="Genomic_DNA"/>
</dbReference>
<dbReference type="SFLD" id="SFLDF00027">
    <property type="entry name" value="p-type_atpase"/>
    <property type="match status" value="1"/>
</dbReference>
<dbReference type="SUPFAM" id="SSF81665">
    <property type="entry name" value="Calcium ATPase, transmembrane domain M"/>
    <property type="match status" value="1"/>
</dbReference>
<dbReference type="InterPro" id="IPR001757">
    <property type="entry name" value="P_typ_ATPase"/>
</dbReference>
<dbReference type="GO" id="GO:0016887">
    <property type="term" value="F:ATP hydrolysis activity"/>
    <property type="evidence" value="ECO:0007669"/>
    <property type="project" value="InterPro"/>
</dbReference>
<dbReference type="Gene3D" id="3.40.50.1000">
    <property type="entry name" value="HAD superfamily/HAD-like"/>
    <property type="match status" value="1"/>
</dbReference>
<dbReference type="GO" id="GO:0005886">
    <property type="term" value="C:plasma membrane"/>
    <property type="evidence" value="ECO:0007669"/>
    <property type="project" value="UniProtKB-SubCell"/>
</dbReference>
<evidence type="ECO:0000256" key="3">
    <source>
        <dbReference type="ARBA" id="ARBA00022692"/>
    </source>
</evidence>
<dbReference type="InterPro" id="IPR008250">
    <property type="entry name" value="ATPase_P-typ_transduc_dom_A_sf"/>
</dbReference>
<feature type="transmembrane region" description="Helical" evidence="9">
    <location>
        <begin position="921"/>
        <end position="942"/>
    </location>
</feature>
<dbReference type="InterPro" id="IPR044492">
    <property type="entry name" value="P_typ_ATPase_HD_dom"/>
</dbReference>
<dbReference type="InterPro" id="IPR018303">
    <property type="entry name" value="ATPase_P-typ_P_site"/>
</dbReference>
<evidence type="ECO:0000256" key="6">
    <source>
        <dbReference type="ARBA" id="ARBA00022967"/>
    </source>
</evidence>
<feature type="transmembrane region" description="Helical" evidence="9">
    <location>
        <begin position="963"/>
        <end position="982"/>
    </location>
</feature>
<keyword evidence="2" id="KW-1003">Cell membrane</keyword>
<comment type="caution">
    <text evidence="11">The sequence shown here is derived from an EMBL/GenBank/DDBJ whole genome shotgun (WGS) entry which is preliminary data.</text>
</comment>
<dbReference type="InterPro" id="IPR050510">
    <property type="entry name" value="Cation_transp_ATPase_P-type"/>
</dbReference>
<dbReference type="SMART" id="SM00831">
    <property type="entry name" value="Cation_ATPase_N"/>
    <property type="match status" value="1"/>
</dbReference>
<keyword evidence="4" id="KW-0547">Nucleotide-binding</keyword>
<dbReference type="SUPFAM" id="SSF81660">
    <property type="entry name" value="Metal cation-transporting ATPase, ATP-binding domain N"/>
    <property type="match status" value="1"/>
</dbReference>
<dbReference type="Proteomes" id="UP001145021">
    <property type="component" value="Unassembled WGS sequence"/>
</dbReference>